<dbReference type="InterPro" id="IPR036291">
    <property type="entry name" value="NAD(P)-bd_dom_sf"/>
</dbReference>
<keyword evidence="7" id="KW-0443">Lipid metabolism</keyword>
<evidence type="ECO:0000256" key="1">
    <source>
        <dbReference type="ARBA" id="ARBA00005194"/>
    </source>
</evidence>
<evidence type="ECO:0000256" key="8">
    <source>
        <dbReference type="ARBA" id="ARBA00023160"/>
    </source>
</evidence>
<proteinExistence type="inferred from homology"/>
<evidence type="ECO:0000256" key="7">
    <source>
        <dbReference type="ARBA" id="ARBA00023098"/>
    </source>
</evidence>
<reference evidence="9" key="1">
    <citation type="submission" date="2018-06" db="EMBL/GenBank/DDBJ databases">
        <authorList>
            <person name="Zhirakovskaya E."/>
        </authorList>
    </citation>
    <scope>NUCLEOTIDE SEQUENCE</scope>
</reference>
<dbReference type="Gene3D" id="3.40.50.720">
    <property type="entry name" value="NAD(P)-binding Rossmann-like Domain"/>
    <property type="match status" value="1"/>
</dbReference>
<keyword evidence="4" id="KW-0276">Fatty acid metabolism</keyword>
<evidence type="ECO:0000256" key="5">
    <source>
        <dbReference type="ARBA" id="ARBA00023002"/>
    </source>
</evidence>
<dbReference type="PRINTS" id="PR00081">
    <property type="entry name" value="GDHRDH"/>
</dbReference>
<dbReference type="GO" id="GO:0006633">
    <property type="term" value="P:fatty acid biosynthetic process"/>
    <property type="evidence" value="ECO:0007669"/>
    <property type="project" value="UniProtKB-KW"/>
</dbReference>
<accession>A0A3B1B3Z5</accession>
<name>A0A3B1B3Z5_9ZZZZ</name>
<comment type="similarity">
    <text evidence="2">Belongs to the short-chain dehydrogenases/reductases (SDR) family. FabI subfamily.</text>
</comment>
<dbReference type="PIRSF" id="PIRSF000094">
    <property type="entry name" value="Enoyl-ACP_rdct"/>
    <property type="match status" value="1"/>
</dbReference>
<sequence>MGFLQGKRALIVGLASNRSIAWGIAQAMHREGAELAFTYQNEKLEGRVAKMAAELDSEIIVPCDVSSDEEIDTVFDKLDNYWDGLDIIIHSVAFAPRNELEGDYLDSVTREGFRAAHEISSYSFAALAKSGIRMMEGRDGALLTLSYLGAQRAMPNYNVMGLAKASLEANVRYMSQSLGPDGIRVNGISAGPIKTLAAAGINNFRKMLKEVESTAPLRRNVTIEDVGNAAAFLCSDLAAGITGEITYVDAGYNTIGMRPLEVE</sequence>
<dbReference type="InterPro" id="IPR014358">
    <property type="entry name" value="Enoyl-ACP_Rdtase_NADH"/>
</dbReference>
<evidence type="ECO:0000256" key="6">
    <source>
        <dbReference type="ARBA" id="ARBA00023027"/>
    </source>
</evidence>
<protein>
    <submittedName>
        <fullName evidence="9">Enoyl-[acyl-carrier-protein] reductase [NADH]</fullName>
        <ecNumber evidence="9">1.3.1.9</ecNumber>
    </submittedName>
</protein>
<dbReference type="EMBL" id="UOFZ01000084">
    <property type="protein sequence ID" value="VAX13006.1"/>
    <property type="molecule type" value="Genomic_DNA"/>
</dbReference>
<organism evidence="9">
    <name type="scientific">hydrothermal vent metagenome</name>
    <dbReference type="NCBI Taxonomy" id="652676"/>
    <lineage>
        <taxon>unclassified sequences</taxon>
        <taxon>metagenomes</taxon>
        <taxon>ecological metagenomes</taxon>
    </lineage>
</organism>
<evidence type="ECO:0000256" key="3">
    <source>
        <dbReference type="ARBA" id="ARBA00022516"/>
    </source>
</evidence>
<dbReference type="CDD" id="cd05372">
    <property type="entry name" value="ENR_SDR"/>
    <property type="match status" value="1"/>
</dbReference>
<gene>
    <name evidence="9" type="ORF">MNBD_GAMMA24-2807</name>
</gene>
<dbReference type="Gene3D" id="1.10.8.400">
    <property type="entry name" value="Enoyl acyl carrier protein reductase"/>
    <property type="match status" value="1"/>
</dbReference>
<dbReference type="FunFam" id="1.10.8.400:FF:000001">
    <property type="entry name" value="Enoyl-[acyl-carrier-protein] reductase [NADH]"/>
    <property type="match status" value="1"/>
</dbReference>
<dbReference type="GO" id="GO:0004318">
    <property type="term" value="F:enoyl-[acyl-carrier-protein] reductase (NADH) activity"/>
    <property type="evidence" value="ECO:0007669"/>
    <property type="project" value="UniProtKB-EC"/>
</dbReference>
<dbReference type="Pfam" id="PF13561">
    <property type="entry name" value="adh_short_C2"/>
    <property type="match status" value="1"/>
</dbReference>
<keyword evidence="5 9" id="KW-0560">Oxidoreductase</keyword>
<keyword evidence="8" id="KW-0275">Fatty acid biosynthesis</keyword>
<evidence type="ECO:0000256" key="4">
    <source>
        <dbReference type="ARBA" id="ARBA00022832"/>
    </source>
</evidence>
<dbReference type="AlphaFoldDB" id="A0A3B1B3Z5"/>
<dbReference type="PANTHER" id="PTHR43159:SF2">
    <property type="entry name" value="ENOYL-[ACYL-CARRIER-PROTEIN] REDUCTASE [NADH], CHLOROPLASTIC"/>
    <property type="match status" value="1"/>
</dbReference>
<dbReference type="InterPro" id="IPR002347">
    <property type="entry name" value="SDR_fam"/>
</dbReference>
<comment type="pathway">
    <text evidence="1">Lipid metabolism; fatty acid biosynthesis.</text>
</comment>
<keyword evidence="3" id="KW-0444">Lipid biosynthesis</keyword>
<dbReference type="SUPFAM" id="SSF51735">
    <property type="entry name" value="NAD(P)-binding Rossmann-fold domains"/>
    <property type="match status" value="1"/>
</dbReference>
<dbReference type="FunFam" id="3.40.50.720:FF:000054">
    <property type="entry name" value="Enoyl-[acyl-carrier-protein] reductase [NADH]"/>
    <property type="match status" value="1"/>
</dbReference>
<evidence type="ECO:0000313" key="9">
    <source>
        <dbReference type="EMBL" id="VAX13006.1"/>
    </source>
</evidence>
<evidence type="ECO:0000256" key="2">
    <source>
        <dbReference type="ARBA" id="ARBA00009233"/>
    </source>
</evidence>
<keyword evidence="6" id="KW-0520">NAD</keyword>
<dbReference type="EC" id="1.3.1.9" evidence="9"/>
<dbReference type="PANTHER" id="PTHR43159">
    <property type="entry name" value="ENOYL-[ACYL-CARRIER-PROTEIN] REDUCTASE"/>
    <property type="match status" value="1"/>
</dbReference>